<protein>
    <submittedName>
        <fullName evidence="2">F-box/LRR-repeat protein 23</fullName>
    </submittedName>
</protein>
<dbReference type="PANTHER" id="PTHR38926">
    <property type="entry name" value="F-BOX DOMAIN CONTAINING PROTEIN, EXPRESSED"/>
    <property type="match status" value="1"/>
</dbReference>
<keyword evidence="3" id="KW-1185">Reference proteome</keyword>
<reference evidence="2" key="2">
    <citation type="submission" date="2023-05" db="EMBL/GenBank/DDBJ databases">
        <authorList>
            <person name="Schelkunov M.I."/>
        </authorList>
    </citation>
    <scope>NUCLEOTIDE SEQUENCE</scope>
    <source>
        <strain evidence="2">Hsosn_3</strain>
        <tissue evidence="2">Leaf</tissue>
    </source>
</reference>
<dbReference type="Proteomes" id="UP001237642">
    <property type="component" value="Unassembled WGS sequence"/>
</dbReference>
<dbReference type="Gene3D" id="1.20.1280.50">
    <property type="match status" value="1"/>
</dbReference>
<dbReference type="SUPFAM" id="SSF52047">
    <property type="entry name" value="RNI-like"/>
    <property type="match status" value="1"/>
</dbReference>
<comment type="caution">
    <text evidence="2">The sequence shown here is derived from an EMBL/GenBank/DDBJ whole genome shotgun (WGS) entry which is preliminary data.</text>
</comment>
<evidence type="ECO:0000259" key="1">
    <source>
        <dbReference type="Pfam" id="PF12937"/>
    </source>
</evidence>
<dbReference type="InterPro" id="IPR032675">
    <property type="entry name" value="LRR_dom_sf"/>
</dbReference>
<dbReference type="Pfam" id="PF12937">
    <property type="entry name" value="F-box-like"/>
    <property type="match status" value="1"/>
</dbReference>
<reference evidence="2" key="1">
    <citation type="submission" date="2023-02" db="EMBL/GenBank/DDBJ databases">
        <title>Genome of toxic invasive species Heracleum sosnowskyi carries increased number of genes despite the absence of recent whole-genome duplications.</title>
        <authorList>
            <person name="Schelkunov M."/>
            <person name="Shtratnikova V."/>
            <person name="Makarenko M."/>
            <person name="Klepikova A."/>
            <person name="Omelchenko D."/>
            <person name="Novikova G."/>
            <person name="Obukhova E."/>
            <person name="Bogdanov V."/>
            <person name="Penin A."/>
            <person name="Logacheva M."/>
        </authorList>
    </citation>
    <scope>NUCLEOTIDE SEQUENCE</scope>
    <source>
        <strain evidence="2">Hsosn_3</strain>
        <tissue evidence="2">Leaf</tissue>
    </source>
</reference>
<feature type="domain" description="F-box" evidence="1">
    <location>
        <begin position="11"/>
        <end position="52"/>
    </location>
</feature>
<gene>
    <name evidence="2" type="ORF">POM88_003799</name>
</gene>
<evidence type="ECO:0000313" key="3">
    <source>
        <dbReference type="Proteomes" id="UP001237642"/>
    </source>
</evidence>
<dbReference type="InterPro" id="IPR001810">
    <property type="entry name" value="F-box_dom"/>
</dbReference>
<dbReference type="SUPFAM" id="SSF81383">
    <property type="entry name" value="F-box domain"/>
    <property type="match status" value="1"/>
</dbReference>
<dbReference type="Gene3D" id="3.80.10.10">
    <property type="entry name" value="Ribonuclease Inhibitor"/>
    <property type="match status" value="1"/>
</dbReference>
<organism evidence="2 3">
    <name type="scientific">Heracleum sosnowskyi</name>
    <dbReference type="NCBI Taxonomy" id="360622"/>
    <lineage>
        <taxon>Eukaryota</taxon>
        <taxon>Viridiplantae</taxon>
        <taxon>Streptophyta</taxon>
        <taxon>Embryophyta</taxon>
        <taxon>Tracheophyta</taxon>
        <taxon>Spermatophyta</taxon>
        <taxon>Magnoliopsida</taxon>
        <taxon>eudicotyledons</taxon>
        <taxon>Gunneridae</taxon>
        <taxon>Pentapetalae</taxon>
        <taxon>asterids</taxon>
        <taxon>campanulids</taxon>
        <taxon>Apiales</taxon>
        <taxon>Apiaceae</taxon>
        <taxon>Apioideae</taxon>
        <taxon>apioid superclade</taxon>
        <taxon>Tordylieae</taxon>
        <taxon>Tordyliinae</taxon>
        <taxon>Heracleum</taxon>
    </lineage>
</organism>
<dbReference type="InterPro" id="IPR036047">
    <property type="entry name" value="F-box-like_dom_sf"/>
</dbReference>
<evidence type="ECO:0000313" key="2">
    <source>
        <dbReference type="EMBL" id="KAK1404194.1"/>
    </source>
</evidence>
<dbReference type="AlphaFoldDB" id="A0AAD8NBZ9"/>
<sequence length="282" mass="32187">MEERKWENLNEDCLVNIFGRLEVESLLLDVPFVCKQWYRATSNPLSWQKLVFPVYIYQSRFFNRRAGALTFHISKLIKFAVGRSQGCSTTIVLPYCISREDLIFVSDKCPSLKVLAVSSSLYGIKTFEGGVSCAISDLLVKWKSVEVLKLDRCSHLVEIICKISLNCKNFMELSVTNTDIDQEVATAIVSNLSTIKRLVLDYANIEKVNLELILRGCKELELLYARDCVGFDEDDEDILMLASGIKDFQCDGSITQIDNSYSVSDGYTYDDIYEDYAIYFDY</sequence>
<name>A0AAD8NBZ9_9APIA</name>
<proteinExistence type="predicted"/>
<dbReference type="EMBL" id="JAUIZM010000001">
    <property type="protein sequence ID" value="KAK1404194.1"/>
    <property type="molecule type" value="Genomic_DNA"/>
</dbReference>
<accession>A0AAD8NBZ9</accession>
<dbReference type="PANTHER" id="PTHR38926:SF5">
    <property type="entry name" value="F-BOX AND LEUCINE-RICH REPEAT PROTEIN 6"/>
    <property type="match status" value="1"/>
</dbReference>